<evidence type="ECO:0000256" key="2">
    <source>
        <dbReference type="ARBA" id="ARBA00022741"/>
    </source>
</evidence>
<feature type="domain" description="ABC transporter" evidence="4">
    <location>
        <begin position="14"/>
        <end position="261"/>
    </location>
</feature>
<keyword evidence="6" id="KW-1185">Reference proteome</keyword>
<dbReference type="InterPro" id="IPR051120">
    <property type="entry name" value="ABC_AA/LPS_Transport"/>
</dbReference>
<dbReference type="Pfam" id="PF00005">
    <property type="entry name" value="ABC_tran"/>
    <property type="match status" value="1"/>
</dbReference>
<dbReference type="FunFam" id="3.40.50.300:FF:000421">
    <property type="entry name" value="Branched-chain amino acid ABC transporter ATP-binding protein"/>
    <property type="match status" value="1"/>
</dbReference>
<comment type="caution">
    <text evidence="5">The sequence shown here is derived from an EMBL/GenBank/DDBJ whole genome shotgun (WGS) entry which is preliminary data.</text>
</comment>
<dbReference type="CDD" id="cd03219">
    <property type="entry name" value="ABC_Mj1267_LivG_branched"/>
    <property type="match status" value="1"/>
</dbReference>
<reference evidence="5 6" key="1">
    <citation type="submission" date="2018-11" db="EMBL/GenBank/DDBJ databases">
        <title>Genomic Encyclopedia of Type Strains, Phase IV (KMG-IV): sequencing the most valuable type-strain genomes for metagenomic binning, comparative biology and taxonomic classification.</title>
        <authorList>
            <person name="Goeker M."/>
        </authorList>
    </citation>
    <scope>NUCLEOTIDE SEQUENCE [LARGE SCALE GENOMIC DNA]</scope>
    <source>
        <strain evidence="5 6">DSM 22027</strain>
    </source>
</reference>
<dbReference type="InterPro" id="IPR027417">
    <property type="entry name" value="P-loop_NTPase"/>
</dbReference>
<dbReference type="Proteomes" id="UP000276223">
    <property type="component" value="Unassembled WGS sequence"/>
</dbReference>
<evidence type="ECO:0000313" key="5">
    <source>
        <dbReference type="EMBL" id="ROQ93227.1"/>
    </source>
</evidence>
<protein>
    <submittedName>
        <fullName evidence="5">Branched-chain amino acid transport system ATP-binding protein</fullName>
    </submittedName>
</protein>
<dbReference type="InterPro" id="IPR003439">
    <property type="entry name" value="ABC_transporter-like_ATP-bd"/>
</dbReference>
<keyword evidence="2" id="KW-0547">Nucleotide-binding</keyword>
<dbReference type="Gene3D" id="3.40.50.300">
    <property type="entry name" value="P-loop containing nucleotide triphosphate hydrolases"/>
    <property type="match status" value="1"/>
</dbReference>
<sequence length="271" mass="29511">MSEKAFFSSSAPILELHDVHMHFGGVVALKGVKAHISRGIIQSIIGPNGAGKTTLLNCISGLLKPTSGAVIFRGESIQGKPPHEIARRGLSRTFQHVALFPHMSVWENVMVGRHARTRAGFWAAGFRLAFMRREEARIREDAEAWLAFAGLQDARDLPAGALPLGKQKILEIARALATDPLMILLDEPAGGLNTRETEELGELLRRIQHKGVTVVLVEHDMNLVMDISDRILVLHFGQVLASGTPEEIKDNPSVIQAYLGEDWGNGAGELG</sequence>
<keyword evidence="3 5" id="KW-0067">ATP-binding</keyword>
<proteinExistence type="predicted"/>
<dbReference type="AlphaFoldDB" id="A0A3N1UXG9"/>
<dbReference type="OrthoDB" id="9805130at2"/>
<dbReference type="Pfam" id="PF12399">
    <property type="entry name" value="BCA_ABC_TP_C"/>
    <property type="match status" value="1"/>
</dbReference>
<dbReference type="PANTHER" id="PTHR45772">
    <property type="entry name" value="CONSERVED COMPONENT OF ABC TRANSPORTER FOR NATURAL AMINO ACIDS-RELATED"/>
    <property type="match status" value="1"/>
</dbReference>
<dbReference type="InterPro" id="IPR003593">
    <property type="entry name" value="AAA+_ATPase"/>
</dbReference>
<dbReference type="InterPro" id="IPR032823">
    <property type="entry name" value="BCA_ABC_TP_C"/>
</dbReference>
<organism evidence="5 6">
    <name type="scientific">Desulfosoma caldarium</name>
    <dbReference type="NCBI Taxonomy" id="610254"/>
    <lineage>
        <taxon>Bacteria</taxon>
        <taxon>Pseudomonadati</taxon>
        <taxon>Thermodesulfobacteriota</taxon>
        <taxon>Syntrophobacteria</taxon>
        <taxon>Syntrophobacterales</taxon>
        <taxon>Syntrophobacteraceae</taxon>
        <taxon>Desulfosoma</taxon>
    </lineage>
</organism>
<dbReference type="GO" id="GO:0005524">
    <property type="term" value="F:ATP binding"/>
    <property type="evidence" value="ECO:0007669"/>
    <property type="project" value="UniProtKB-KW"/>
</dbReference>
<evidence type="ECO:0000259" key="4">
    <source>
        <dbReference type="PROSITE" id="PS50893"/>
    </source>
</evidence>
<dbReference type="EMBL" id="RJVA01000011">
    <property type="protein sequence ID" value="ROQ93227.1"/>
    <property type="molecule type" value="Genomic_DNA"/>
</dbReference>
<dbReference type="SUPFAM" id="SSF52540">
    <property type="entry name" value="P-loop containing nucleoside triphosphate hydrolases"/>
    <property type="match status" value="1"/>
</dbReference>
<evidence type="ECO:0000313" key="6">
    <source>
        <dbReference type="Proteomes" id="UP000276223"/>
    </source>
</evidence>
<evidence type="ECO:0000256" key="1">
    <source>
        <dbReference type="ARBA" id="ARBA00022448"/>
    </source>
</evidence>
<keyword evidence="1" id="KW-0813">Transport</keyword>
<dbReference type="GO" id="GO:0005886">
    <property type="term" value="C:plasma membrane"/>
    <property type="evidence" value="ECO:0007669"/>
    <property type="project" value="TreeGrafter"/>
</dbReference>
<dbReference type="SMART" id="SM00382">
    <property type="entry name" value="AAA"/>
    <property type="match status" value="1"/>
</dbReference>
<accession>A0A3N1UXG9</accession>
<evidence type="ECO:0000256" key="3">
    <source>
        <dbReference type="ARBA" id="ARBA00022840"/>
    </source>
</evidence>
<gene>
    <name evidence="5" type="ORF">EDC27_1235</name>
</gene>
<dbReference type="GO" id="GO:0016887">
    <property type="term" value="F:ATP hydrolysis activity"/>
    <property type="evidence" value="ECO:0007669"/>
    <property type="project" value="InterPro"/>
</dbReference>
<dbReference type="PROSITE" id="PS50893">
    <property type="entry name" value="ABC_TRANSPORTER_2"/>
    <property type="match status" value="1"/>
</dbReference>
<dbReference type="RefSeq" id="WP_123289754.1">
    <property type="nucleotide sequence ID" value="NZ_RJVA01000011.1"/>
</dbReference>
<name>A0A3N1UXG9_9BACT</name>